<evidence type="ECO:0000256" key="3">
    <source>
        <dbReference type="SAM" id="SignalP"/>
    </source>
</evidence>
<keyword evidence="3" id="KW-0732">Signal</keyword>
<dbReference type="Gene3D" id="3.20.20.370">
    <property type="entry name" value="Glycoside hydrolase/deacetylase"/>
    <property type="match status" value="1"/>
</dbReference>
<accession>A0ABQ4FZI8</accession>
<feature type="chain" id="PRO_5046928649" description="NodB homology domain-containing protein" evidence="3">
    <location>
        <begin position="20"/>
        <end position="274"/>
    </location>
</feature>
<keyword evidence="6" id="KW-1185">Reference proteome</keyword>
<organism evidence="5 6">
    <name type="scientific">Microbispora corallina</name>
    <dbReference type="NCBI Taxonomy" id="83302"/>
    <lineage>
        <taxon>Bacteria</taxon>
        <taxon>Bacillati</taxon>
        <taxon>Actinomycetota</taxon>
        <taxon>Actinomycetes</taxon>
        <taxon>Streptosporangiales</taxon>
        <taxon>Streptosporangiaceae</taxon>
        <taxon>Microbispora</taxon>
    </lineage>
</organism>
<dbReference type="PANTHER" id="PTHR10587">
    <property type="entry name" value="GLYCOSYL TRANSFERASE-RELATED"/>
    <property type="match status" value="1"/>
</dbReference>
<dbReference type="PANTHER" id="PTHR10587:SF133">
    <property type="entry name" value="CHITIN DEACETYLASE 1-RELATED"/>
    <property type="match status" value="1"/>
</dbReference>
<sequence length="274" mass="29820">MRRLSVLLSLLVLAGCGRAATSAMPAGPAGPAAARPGYGVADRFDPGMLRMRLIGAQPGWPGPRLPLAPPPRKLDCGRLKCVALTFDDGPGEATDKVLDLLAAHHARATFFVLGQMVTDKSRDFVRRMVAEGHEVGNHSWDHAALAGLSADAVRRELDRTQDVVRRVAGVRMTLMRPPYGSTNHEVENVARQEGLAQILWAVDTLDWRDRDPAIVAKRCCSAKPGDIVLMHDIHPTTIAALPRLLDELDRKGFTYVTVSELLGSPAPGKQYFNR</sequence>
<dbReference type="RefSeq" id="WP_204057690.1">
    <property type="nucleotide sequence ID" value="NZ_BAAAGP010000008.1"/>
</dbReference>
<dbReference type="InterPro" id="IPR002509">
    <property type="entry name" value="NODB_dom"/>
</dbReference>
<comment type="caution">
    <text evidence="5">The sequence shown here is derived from an EMBL/GenBank/DDBJ whole genome shotgun (WGS) entry which is preliminary data.</text>
</comment>
<reference evidence="5 6" key="1">
    <citation type="submission" date="2021-01" db="EMBL/GenBank/DDBJ databases">
        <title>Whole genome shotgun sequence of Microbispora corallina NBRC 16416.</title>
        <authorList>
            <person name="Komaki H."/>
            <person name="Tamura T."/>
        </authorList>
    </citation>
    <scope>NUCLEOTIDE SEQUENCE [LARGE SCALE GENOMIC DNA]</scope>
    <source>
        <strain evidence="5 6">NBRC 16416</strain>
    </source>
</reference>
<dbReference type="EMBL" id="BOOC01000013">
    <property type="protein sequence ID" value="GIH40238.1"/>
    <property type="molecule type" value="Genomic_DNA"/>
</dbReference>
<keyword evidence="1" id="KW-0479">Metal-binding</keyword>
<proteinExistence type="predicted"/>
<dbReference type="PROSITE" id="PS51677">
    <property type="entry name" value="NODB"/>
    <property type="match status" value="1"/>
</dbReference>
<gene>
    <name evidence="5" type="ORF">Mco01_32380</name>
</gene>
<evidence type="ECO:0000259" key="4">
    <source>
        <dbReference type="PROSITE" id="PS51677"/>
    </source>
</evidence>
<feature type="domain" description="NodB homology" evidence="4">
    <location>
        <begin position="80"/>
        <end position="256"/>
    </location>
</feature>
<dbReference type="Proteomes" id="UP000603904">
    <property type="component" value="Unassembled WGS sequence"/>
</dbReference>
<dbReference type="PROSITE" id="PS51257">
    <property type="entry name" value="PROKAR_LIPOPROTEIN"/>
    <property type="match status" value="1"/>
</dbReference>
<name>A0ABQ4FZI8_9ACTN</name>
<dbReference type="InterPro" id="IPR050248">
    <property type="entry name" value="Polysacc_deacetylase_ArnD"/>
</dbReference>
<evidence type="ECO:0000256" key="2">
    <source>
        <dbReference type="ARBA" id="ARBA00022801"/>
    </source>
</evidence>
<evidence type="ECO:0000313" key="6">
    <source>
        <dbReference type="Proteomes" id="UP000603904"/>
    </source>
</evidence>
<dbReference type="InterPro" id="IPR011330">
    <property type="entry name" value="Glyco_hydro/deAcase_b/a-brl"/>
</dbReference>
<feature type="signal peptide" evidence="3">
    <location>
        <begin position="1"/>
        <end position="19"/>
    </location>
</feature>
<evidence type="ECO:0000313" key="5">
    <source>
        <dbReference type="EMBL" id="GIH40238.1"/>
    </source>
</evidence>
<dbReference type="CDD" id="cd10917">
    <property type="entry name" value="CE4_NodB_like_6s_7s"/>
    <property type="match status" value="1"/>
</dbReference>
<keyword evidence="2" id="KW-0378">Hydrolase</keyword>
<protein>
    <recommendedName>
        <fullName evidence="4">NodB homology domain-containing protein</fullName>
    </recommendedName>
</protein>
<evidence type="ECO:0000256" key="1">
    <source>
        <dbReference type="ARBA" id="ARBA00022723"/>
    </source>
</evidence>
<dbReference type="SUPFAM" id="SSF88713">
    <property type="entry name" value="Glycoside hydrolase/deacetylase"/>
    <property type="match status" value="1"/>
</dbReference>
<dbReference type="Pfam" id="PF01522">
    <property type="entry name" value="Polysacc_deac_1"/>
    <property type="match status" value="1"/>
</dbReference>